<dbReference type="Proteomes" id="UP000254487">
    <property type="component" value="Unassembled WGS sequence"/>
</dbReference>
<reference evidence="4 5" key="1">
    <citation type="submission" date="2018-06" db="EMBL/GenBank/DDBJ databases">
        <authorList>
            <consortium name="Pathogen Informatics"/>
            <person name="Doyle S."/>
        </authorList>
    </citation>
    <scope>NUCLEOTIDE SEQUENCE [LARGE SCALE GENOMIC DNA]</scope>
    <source>
        <strain evidence="4 5">NCTC10313</strain>
    </source>
</reference>
<dbReference type="GO" id="GO:0034605">
    <property type="term" value="P:cellular response to heat"/>
    <property type="evidence" value="ECO:0007669"/>
    <property type="project" value="TreeGrafter"/>
</dbReference>
<dbReference type="SUPFAM" id="SSF52540">
    <property type="entry name" value="P-loop containing nucleoside triphosphate hydrolases"/>
    <property type="match status" value="1"/>
</dbReference>
<dbReference type="InterPro" id="IPR050130">
    <property type="entry name" value="ClpA_ClpB"/>
</dbReference>
<dbReference type="InterPro" id="IPR003959">
    <property type="entry name" value="ATPase_AAA_core"/>
</dbReference>
<keyword evidence="1" id="KW-0547">Nucleotide-binding</keyword>
<evidence type="ECO:0000256" key="1">
    <source>
        <dbReference type="ARBA" id="ARBA00022741"/>
    </source>
</evidence>
<dbReference type="InterPro" id="IPR027417">
    <property type="entry name" value="P-loop_NTPase"/>
</dbReference>
<evidence type="ECO:0000313" key="4">
    <source>
        <dbReference type="EMBL" id="STV03893.1"/>
    </source>
</evidence>
<dbReference type="Gene3D" id="3.40.50.300">
    <property type="entry name" value="P-loop containing nucleotide triphosphate hydrolases"/>
    <property type="match status" value="1"/>
</dbReference>
<dbReference type="Pfam" id="PF00004">
    <property type="entry name" value="AAA"/>
    <property type="match status" value="1"/>
</dbReference>
<dbReference type="PANTHER" id="PTHR11638:SF18">
    <property type="entry name" value="HEAT SHOCK PROTEIN 104"/>
    <property type="match status" value="1"/>
</dbReference>
<proteinExistence type="predicted"/>
<dbReference type="CDD" id="cd00009">
    <property type="entry name" value="AAA"/>
    <property type="match status" value="1"/>
</dbReference>
<dbReference type="GO" id="GO:0005737">
    <property type="term" value="C:cytoplasm"/>
    <property type="evidence" value="ECO:0007669"/>
    <property type="project" value="TreeGrafter"/>
</dbReference>
<accession>A0A378A9P6</accession>
<gene>
    <name evidence="4" type="primary">clpB_3</name>
    <name evidence="4" type="ORF">NCTC10313_05320</name>
</gene>
<keyword evidence="2" id="KW-0067">ATP-binding</keyword>
<protein>
    <submittedName>
        <fullName evidence="4">Protein disaggregation chaperone</fullName>
    </submittedName>
</protein>
<dbReference type="GO" id="GO:0005524">
    <property type="term" value="F:ATP binding"/>
    <property type="evidence" value="ECO:0007669"/>
    <property type="project" value="UniProtKB-KW"/>
</dbReference>
<evidence type="ECO:0000313" key="5">
    <source>
        <dbReference type="Proteomes" id="UP000254487"/>
    </source>
</evidence>
<dbReference type="PANTHER" id="PTHR11638">
    <property type="entry name" value="ATP-DEPENDENT CLP PROTEASE"/>
    <property type="match status" value="1"/>
</dbReference>
<dbReference type="AlphaFoldDB" id="A0A378A9P6"/>
<evidence type="ECO:0000259" key="3">
    <source>
        <dbReference type="Pfam" id="PF00004"/>
    </source>
</evidence>
<name>A0A378A9P6_KLEPO</name>
<feature type="domain" description="ATPase AAA-type core" evidence="3">
    <location>
        <begin position="43"/>
        <end position="104"/>
    </location>
</feature>
<sequence>MKKFTVDLTERAEQGKLDPVIGRDEEIRRTIQVLQRRTKNNPVLIGEPGVGKTAIVEGLAQRIVNGEVPEGLKGRRVLVLDMGALVAGAKYRGEFEERLKGRADRPVQTGRQRHSIYRRTAYHGWRW</sequence>
<organism evidence="4 5">
    <name type="scientific">Klebsiella pneumoniae subsp. ozaenae</name>
    <dbReference type="NCBI Taxonomy" id="574"/>
    <lineage>
        <taxon>Bacteria</taxon>
        <taxon>Pseudomonadati</taxon>
        <taxon>Pseudomonadota</taxon>
        <taxon>Gammaproteobacteria</taxon>
        <taxon>Enterobacterales</taxon>
        <taxon>Enterobacteriaceae</taxon>
        <taxon>Klebsiella/Raoultella group</taxon>
        <taxon>Klebsiella</taxon>
        <taxon>Klebsiella pneumoniae complex</taxon>
    </lineage>
</organism>
<dbReference type="GO" id="GO:0016887">
    <property type="term" value="F:ATP hydrolysis activity"/>
    <property type="evidence" value="ECO:0007669"/>
    <property type="project" value="InterPro"/>
</dbReference>
<dbReference type="EMBL" id="UGLW01000003">
    <property type="protein sequence ID" value="STV03893.1"/>
    <property type="molecule type" value="Genomic_DNA"/>
</dbReference>
<evidence type="ECO:0000256" key="2">
    <source>
        <dbReference type="ARBA" id="ARBA00022840"/>
    </source>
</evidence>